<name>A0ABS3BA23_9GAMM</name>
<reference evidence="4 5" key="1">
    <citation type="submission" date="2021-02" db="EMBL/GenBank/DDBJ databases">
        <title>PHA producing bacteria isolated from coastal sediment in Guangdong, Shenzhen.</title>
        <authorList>
            <person name="Zheng W."/>
            <person name="Yu S."/>
            <person name="Huang Y."/>
        </authorList>
    </citation>
    <scope>NUCLEOTIDE SEQUENCE [LARGE SCALE GENOMIC DNA]</scope>
    <source>
        <strain evidence="4 5">TN21-5</strain>
    </source>
</reference>
<keyword evidence="2" id="KW-0732">Signal</keyword>
<dbReference type="PANTHER" id="PTHR35936:SF6">
    <property type="entry name" value="AMINO ACID ABC TRANSPORTER SUBSTRATE-BINDING PAAT FAMILY PROTEIN"/>
    <property type="match status" value="1"/>
</dbReference>
<dbReference type="Proteomes" id="UP000664344">
    <property type="component" value="Unassembled WGS sequence"/>
</dbReference>
<dbReference type="Gene3D" id="3.40.190.10">
    <property type="entry name" value="Periplasmic binding protein-like II"/>
    <property type="match status" value="2"/>
</dbReference>
<dbReference type="SMART" id="SM00062">
    <property type="entry name" value="PBPb"/>
    <property type="match status" value="1"/>
</dbReference>
<accession>A0ABS3BA23</accession>
<dbReference type="InterPro" id="IPR001638">
    <property type="entry name" value="Solute-binding_3/MltF_N"/>
</dbReference>
<evidence type="ECO:0000313" key="5">
    <source>
        <dbReference type="Proteomes" id="UP000664344"/>
    </source>
</evidence>
<dbReference type="SUPFAM" id="SSF53850">
    <property type="entry name" value="Periplasmic binding protein-like II"/>
    <property type="match status" value="1"/>
</dbReference>
<dbReference type="Pfam" id="PF00497">
    <property type="entry name" value="SBP_bac_3"/>
    <property type="match status" value="1"/>
</dbReference>
<organism evidence="4 5">
    <name type="scientific">Marinobacter daepoensis</name>
    <dbReference type="NCBI Taxonomy" id="262077"/>
    <lineage>
        <taxon>Bacteria</taxon>
        <taxon>Pseudomonadati</taxon>
        <taxon>Pseudomonadota</taxon>
        <taxon>Gammaproteobacteria</taxon>
        <taxon>Pseudomonadales</taxon>
        <taxon>Marinobacteraceae</taxon>
        <taxon>Marinobacter</taxon>
    </lineage>
</organism>
<sequence length="264" mass="29587">MRDWFFATVFLIVFAEVAEAQQRFACDTLVVSGNPEYPPLLWQSSQVPGQLVGAVPELLQEIAAPLGLRVEVRNIGSWARVQRQAAQGEIDLVAGAFRTPERQAYLDYVLPPMISLETSVWVPRSREFTYQGWPSLRNKKGCTLINNSFGALFDQYALEFLNIDGVRSIEQSFRMAKAGRVDYVLYEQLQGQVKLARLGLDDEFVALGPVVSREGLFFASPKRSPCNNGVMREAFASRLAKLVDNGRVLELVSEYGQKYRVGSL</sequence>
<comment type="similarity">
    <text evidence="1">Belongs to the bacterial solute-binding protein 3 family.</text>
</comment>
<comment type="caution">
    <text evidence="4">The sequence shown here is derived from an EMBL/GenBank/DDBJ whole genome shotgun (WGS) entry which is preliminary data.</text>
</comment>
<evidence type="ECO:0000256" key="1">
    <source>
        <dbReference type="ARBA" id="ARBA00010333"/>
    </source>
</evidence>
<dbReference type="EMBL" id="JAFKDB010000007">
    <property type="protein sequence ID" value="MBN7768709.1"/>
    <property type="molecule type" value="Genomic_DNA"/>
</dbReference>
<evidence type="ECO:0000259" key="3">
    <source>
        <dbReference type="SMART" id="SM00062"/>
    </source>
</evidence>
<dbReference type="PANTHER" id="PTHR35936">
    <property type="entry name" value="MEMBRANE-BOUND LYTIC MUREIN TRANSGLYCOSYLASE F"/>
    <property type="match status" value="1"/>
</dbReference>
<evidence type="ECO:0000256" key="2">
    <source>
        <dbReference type="ARBA" id="ARBA00022729"/>
    </source>
</evidence>
<protein>
    <submittedName>
        <fullName evidence="4">Transporter substrate-binding domain-containing protein</fullName>
    </submittedName>
</protein>
<evidence type="ECO:0000313" key="4">
    <source>
        <dbReference type="EMBL" id="MBN7768709.1"/>
    </source>
</evidence>
<gene>
    <name evidence="4" type="ORF">JYP53_02180</name>
</gene>
<feature type="domain" description="Solute-binding protein family 3/N-terminal" evidence="3">
    <location>
        <begin position="28"/>
        <end position="259"/>
    </location>
</feature>
<keyword evidence="5" id="KW-1185">Reference proteome</keyword>
<proteinExistence type="inferred from homology"/>